<protein>
    <submittedName>
        <fullName evidence="1">Uncharacterized protein</fullName>
    </submittedName>
</protein>
<proteinExistence type="predicted"/>
<evidence type="ECO:0000313" key="1">
    <source>
        <dbReference type="EMBL" id="TRM58532.1"/>
    </source>
</evidence>
<dbReference type="STRING" id="97359.A0A550C154"/>
<dbReference type="Gene3D" id="1.20.1280.50">
    <property type="match status" value="1"/>
</dbReference>
<dbReference type="SUPFAM" id="SSF52047">
    <property type="entry name" value="RNI-like"/>
    <property type="match status" value="1"/>
</dbReference>
<name>A0A550C154_9AGAR</name>
<evidence type="ECO:0000313" key="2">
    <source>
        <dbReference type="Proteomes" id="UP000320762"/>
    </source>
</evidence>
<dbReference type="AlphaFoldDB" id="A0A550C154"/>
<dbReference type="OrthoDB" id="2886770at2759"/>
<dbReference type="EMBL" id="VDMD01000035">
    <property type="protein sequence ID" value="TRM58532.1"/>
    <property type="molecule type" value="Genomic_DNA"/>
</dbReference>
<reference evidence="1 2" key="1">
    <citation type="journal article" date="2019" name="New Phytol.">
        <title>Comparative genomics reveals unique wood-decay strategies and fruiting body development in the Schizophyllaceae.</title>
        <authorList>
            <person name="Almasi E."/>
            <person name="Sahu N."/>
            <person name="Krizsan K."/>
            <person name="Balint B."/>
            <person name="Kovacs G.M."/>
            <person name="Kiss B."/>
            <person name="Cseklye J."/>
            <person name="Drula E."/>
            <person name="Henrissat B."/>
            <person name="Nagy I."/>
            <person name="Chovatia M."/>
            <person name="Adam C."/>
            <person name="LaButti K."/>
            <person name="Lipzen A."/>
            <person name="Riley R."/>
            <person name="Grigoriev I.V."/>
            <person name="Nagy L.G."/>
        </authorList>
    </citation>
    <scope>NUCLEOTIDE SEQUENCE [LARGE SCALE GENOMIC DNA]</scope>
    <source>
        <strain evidence="1 2">NL-1724</strain>
    </source>
</reference>
<comment type="caution">
    <text evidence="1">The sequence shown here is derived from an EMBL/GenBank/DDBJ whole genome shotgun (WGS) entry which is preliminary data.</text>
</comment>
<dbReference type="Gene3D" id="3.80.10.10">
    <property type="entry name" value="Ribonuclease Inhibitor"/>
    <property type="match status" value="1"/>
</dbReference>
<accession>A0A550C154</accession>
<sequence length="476" mass="53733">MHRWTRRLKSMCGVHSFREGIGQTNDGYLNNFSIRRAQDFGFVRQGHDEAPIHRLPVELLSQIFMHCLEFEGAVMLCTATLDRLHQPMILSHVCALWRDLAIDLPALWRRLSLRACNGRNDQYQLGRLFIARARNLPLLVEYSDLFRRDICPCALDLIVENLAIISQLDLCLTQSSVRRLSIFPTDVTPSLELLSVQACPGEEEHVQLSMLQRVYTTSPKLRALSWASPEFPPNVPWSQLVDLCISYHCPISHSTLAYILSSTPRLQELSVTVCPITQVDVIPSRAIFHSHLRRLDLAVDGPLDAIFEALCVPVLESLRLLSGPAAGWSFADESVLVEFLNRTTGGLESLVLNFPYALSVQCLLSCLSLPQSSCIRSLHVHGLPALDDNFFRRFDARYGRDGTHLLPRLEKFGAGYCVTTDGVIASVIRSRIDDHHSLHYASFDYRPGEASAHPMDISLLEDLEQTWDARVQKLLR</sequence>
<keyword evidence="2" id="KW-1185">Reference proteome</keyword>
<organism evidence="1 2">
    <name type="scientific">Schizophyllum amplum</name>
    <dbReference type="NCBI Taxonomy" id="97359"/>
    <lineage>
        <taxon>Eukaryota</taxon>
        <taxon>Fungi</taxon>
        <taxon>Dikarya</taxon>
        <taxon>Basidiomycota</taxon>
        <taxon>Agaricomycotina</taxon>
        <taxon>Agaricomycetes</taxon>
        <taxon>Agaricomycetidae</taxon>
        <taxon>Agaricales</taxon>
        <taxon>Schizophyllaceae</taxon>
        <taxon>Schizophyllum</taxon>
    </lineage>
</organism>
<dbReference type="Proteomes" id="UP000320762">
    <property type="component" value="Unassembled WGS sequence"/>
</dbReference>
<dbReference type="InterPro" id="IPR032675">
    <property type="entry name" value="LRR_dom_sf"/>
</dbReference>
<gene>
    <name evidence="1" type="ORF">BD626DRAFT_539971</name>
</gene>